<dbReference type="GO" id="GO:0005319">
    <property type="term" value="F:lipid transporter activity"/>
    <property type="evidence" value="ECO:0007669"/>
    <property type="project" value="TreeGrafter"/>
</dbReference>
<dbReference type="InterPro" id="IPR026082">
    <property type="entry name" value="ABCA"/>
</dbReference>
<organism evidence="11 12">
    <name type="scientific">Kipferlia bialata</name>
    <dbReference type="NCBI Taxonomy" id="797122"/>
    <lineage>
        <taxon>Eukaryota</taxon>
        <taxon>Metamonada</taxon>
        <taxon>Carpediemonas-like organisms</taxon>
        <taxon>Kipferlia</taxon>
    </lineage>
</organism>
<evidence type="ECO:0000256" key="4">
    <source>
        <dbReference type="ARBA" id="ARBA00022692"/>
    </source>
</evidence>
<keyword evidence="4" id="KW-0812">Transmembrane</keyword>
<comment type="subcellular location">
    <subcellularLocation>
        <location evidence="1">Membrane</location>
        <topology evidence="1">Multi-pass membrane protein</topology>
    </subcellularLocation>
</comment>
<evidence type="ECO:0000313" key="11">
    <source>
        <dbReference type="EMBL" id="GIQ89103.1"/>
    </source>
</evidence>
<feature type="non-terminal residue" evidence="11">
    <location>
        <position position="1"/>
    </location>
</feature>
<dbReference type="GO" id="GO:0005524">
    <property type="term" value="F:ATP binding"/>
    <property type="evidence" value="ECO:0007669"/>
    <property type="project" value="UniProtKB-KW"/>
</dbReference>
<evidence type="ECO:0000256" key="5">
    <source>
        <dbReference type="ARBA" id="ARBA00022737"/>
    </source>
</evidence>
<proteinExistence type="inferred from homology"/>
<sequence>VLDAEKALTEAEAGHQAVGGVSLRVRTGEVLGLLGPNGAGKTTLVNMMSGRIGASGGDISVAGVSVAQSRSGLHKLIGLCPQEDTHLFPFFTVREHLTLYCTIKGVAPDRCAAEVDRVVKMVRLDEYMNSKASTLSGGWKRRLCVAVAIVNAPSCLFLDEPSSGLDPMSRRDLWHCIRAISAEDTTVILTTHYMEEAEALSDRVSIMTDGNMRCLGTPQHLKHKYGREYTMGVKSDADPAALLARVRHFCSGVTMRPVTGPIMHFLVPVQSETLGHFFRGMLQLEAEDVVQDFSISQPSLETVFIRFARG</sequence>
<dbReference type="PANTHER" id="PTHR19229:SF36">
    <property type="entry name" value="ATP-BINDING CASSETTE SUB-FAMILY A MEMBER 2"/>
    <property type="match status" value="1"/>
</dbReference>
<dbReference type="SMART" id="SM00382">
    <property type="entry name" value="AAA"/>
    <property type="match status" value="1"/>
</dbReference>
<evidence type="ECO:0000259" key="10">
    <source>
        <dbReference type="PROSITE" id="PS50893"/>
    </source>
</evidence>
<comment type="similarity">
    <text evidence="2">Belongs to the ABC transporter superfamily. ABCA family.</text>
</comment>
<keyword evidence="3" id="KW-0813">Transport</keyword>
<dbReference type="GO" id="GO:0016887">
    <property type="term" value="F:ATP hydrolysis activity"/>
    <property type="evidence" value="ECO:0007669"/>
    <property type="project" value="InterPro"/>
</dbReference>
<dbReference type="Proteomes" id="UP000265618">
    <property type="component" value="Unassembled WGS sequence"/>
</dbReference>
<dbReference type="PANTHER" id="PTHR19229">
    <property type="entry name" value="ATP-BINDING CASSETTE TRANSPORTER SUBFAMILY A ABCA"/>
    <property type="match status" value="1"/>
</dbReference>
<dbReference type="GO" id="GO:0140359">
    <property type="term" value="F:ABC-type transporter activity"/>
    <property type="evidence" value="ECO:0007669"/>
    <property type="project" value="InterPro"/>
</dbReference>
<dbReference type="InterPro" id="IPR027417">
    <property type="entry name" value="P-loop_NTPase"/>
</dbReference>
<dbReference type="InterPro" id="IPR003593">
    <property type="entry name" value="AAA+_ATPase"/>
</dbReference>
<keyword evidence="7" id="KW-0067">ATP-binding</keyword>
<dbReference type="AlphaFoldDB" id="A0A9K3D4X2"/>
<dbReference type="OrthoDB" id="10255969at2759"/>
<reference evidence="11 12" key="1">
    <citation type="journal article" date="2018" name="PLoS ONE">
        <title>The draft genome of Kipferlia bialata reveals reductive genome evolution in fornicate parasites.</title>
        <authorList>
            <person name="Tanifuji G."/>
            <person name="Takabayashi S."/>
            <person name="Kume K."/>
            <person name="Takagi M."/>
            <person name="Nakayama T."/>
            <person name="Kamikawa R."/>
            <person name="Inagaki Y."/>
            <person name="Hashimoto T."/>
        </authorList>
    </citation>
    <scope>NUCLEOTIDE SEQUENCE [LARGE SCALE GENOMIC DNA]</scope>
    <source>
        <strain evidence="11">NY0173</strain>
    </source>
</reference>
<dbReference type="PROSITE" id="PS00211">
    <property type="entry name" value="ABC_TRANSPORTER_1"/>
    <property type="match status" value="1"/>
</dbReference>
<name>A0A9K3D4X2_9EUKA</name>
<evidence type="ECO:0000256" key="9">
    <source>
        <dbReference type="ARBA" id="ARBA00023136"/>
    </source>
</evidence>
<evidence type="ECO:0000256" key="3">
    <source>
        <dbReference type="ARBA" id="ARBA00022448"/>
    </source>
</evidence>
<accession>A0A9K3D4X2</accession>
<dbReference type="InterPro" id="IPR003439">
    <property type="entry name" value="ABC_transporter-like_ATP-bd"/>
</dbReference>
<evidence type="ECO:0000256" key="6">
    <source>
        <dbReference type="ARBA" id="ARBA00022741"/>
    </source>
</evidence>
<dbReference type="GO" id="GO:0016020">
    <property type="term" value="C:membrane"/>
    <property type="evidence" value="ECO:0007669"/>
    <property type="project" value="UniProtKB-SubCell"/>
</dbReference>
<protein>
    <submittedName>
        <fullName evidence="11">ABC transporter A, ABCA</fullName>
    </submittedName>
</protein>
<keyword evidence="9" id="KW-0472">Membrane</keyword>
<keyword evidence="12" id="KW-1185">Reference proteome</keyword>
<dbReference type="InterPro" id="IPR017871">
    <property type="entry name" value="ABC_transporter-like_CS"/>
</dbReference>
<keyword evidence="5" id="KW-0677">Repeat</keyword>
<dbReference type="Pfam" id="PF00005">
    <property type="entry name" value="ABC_tran"/>
    <property type="match status" value="1"/>
</dbReference>
<dbReference type="Gene3D" id="3.40.50.300">
    <property type="entry name" value="P-loop containing nucleotide triphosphate hydrolases"/>
    <property type="match status" value="1"/>
</dbReference>
<evidence type="ECO:0000256" key="2">
    <source>
        <dbReference type="ARBA" id="ARBA00008869"/>
    </source>
</evidence>
<dbReference type="FunFam" id="3.40.50.300:FF:000335">
    <property type="entry name" value="ATP binding cassette subfamily A member 5"/>
    <property type="match status" value="1"/>
</dbReference>
<evidence type="ECO:0000256" key="8">
    <source>
        <dbReference type="ARBA" id="ARBA00022989"/>
    </source>
</evidence>
<dbReference type="PROSITE" id="PS50893">
    <property type="entry name" value="ABC_TRANSPORTER_2"/>
    <property type="match status" value="1"/>
</dbReference>
<comment type="caution">
    <text evidence="11">The sequence shown here is derived from an EMBL/GenBank/DDBJ whole genome shotgun (WGS) entry which is preliminary data.</text>
</comment>
<evidence type="ECO:0000256" key="7">
    <source>
        <dbReference type="ARBA" id="ARBA00022840"/>
    </source>
</evidence>
<keyword evidence="8" id="KW-1133">Transmembrane helix</keyword>
<gene>
    <name evidence="11" type="ORF">KIPB_011495</name>
</gene>
<dbReference type="EMBL" id="BDIP01004688">
    <property type="protein sequence ID" value="GIQ89103.1"/>
    <property type="molecule type" value="Genomic_DNA"/>
</dbReference>
<feature type="domain" description="ABC transporter" evidence="10">
    <location>
        <begin position="2"/>
        <end position="234"/>
    </location>
</feature>
<evidence type="ECO:0000256" key="1">
    <source>
        <dbReference type="ARBA" id="ARBA00004141"/>
    </source>
</evidence>
<dbReference type="SUPFAM" id="SSF52540">
    <property type="entry name" value="P-loop containing nucleoside triphosphate hydrolases"/>
    <property type="match status" value="1"/>
</dbReference>
<dbReference type="CDD" id="cd03263">
    <property type="entry name" value="ABC_subfamily_A"/>
    <property type="match status" value="1"/>
</dbReference>
<keyword evidence="6" id="KW-0547">Nucleotide-binding</keyword>
<evidence type="ECO:0000313" key="12">
    <source>
        <dbReference type="Proteomes" id="UP000265618"/>
    </source>
</evidence>